<reference evidence="4" key="1">
    <citation type="journal article" date="2019" name="Int. J. Syst. Evol. Microbiol.">
        <title>The Global Catalogue of Microorganisms (GCM) 10K type strain sequencing project: providing services to taxonomists for standard genome sequencing and annotation.</title>
        <authorList>
            <consortium name="The Broad Institute Genomics Platform"/>
            <consortium name="The Broad Institute Genome Sequencing Center for Infectious Disease"/>
            <person name="Wu L."/>
            <person name="Ma J."/>
        </authorList>
    </citation>
    <scope>NUCLEOTIDE SEQUENCE [LARGE SCALE GENOMIC DNA]</scope>
    <source>
        <strain evidence="4">JCM 15933</strain>
    </source>
</reference>
<proteinExistence type="predicted"/>
<evidence type="ECO:0000256" key="1">
    <source>
        <dbReference type="SAM" id="MobiDB-lite"/>
    </source>
</evidence>
<keyword evidence="4" id="KW-1185">Reference proteome</keyword>
<feature type="compositionally biased region" description="Low complexity" evidence="1">
    <location>
        <begin position="86"/>
        <end position="95"/>
    </location>
</feature>
<name>A0ABP4KSE0_9ACTN</name>
<sequence>MFWRRGFDGLDALVAERGGALLATAVLLTGSKVAGEDLLQGALERLMRSWGRVREDPERYLRRTTYHLAVDQWRVRRRRSEVALLAEPPGEPAAATSWRGRREGTGGASR</sequence>
<dbReference type="SUPFAM" id="SSF88946">
    <property type="entry name" value="Sigma2 domain of RNA polymerase sigma factors"/>
    <property type="match status" value="1"/>
</dbReference>
<dbReference type="RefSeq" id="WP_344501679.1">
    <property type="nucleotide sequence ID" value="NZ_BAAAQD010000003.1"/>
</dbReference>
<organism evidence="3 4">
    <name type="scientific">Dactylosporangium maewongense</name>
    <dbReference type="NCBI Taxonomy" id="634393"/>
    <lineage>
        <taxon>Bacteria</taxon>
        <taxon>Bacillati</taxon>
        <taxon>Actinomycetota</taxon>
        <taxon>Actinomycetes</taxon>
        <taxon>Micromonosporales</taxon>
        <taxon>Micromonosporaceae</taxon>
        <taxon>Dactylosporangium</taxon>
    </lineage>
</organism>
<dbReference type="Pfam" id="PF04542">
    <property type="entry name" value="Sigma70_r2"/>
    <property type="match status" value="1"/>
</dbReference>
<dbReference type="InterPro" id="IPR013325">
    <property type="entry name" value="RNA_pol_sigma_r2"/>
</dbReference>
<dbReference type="EMBL" id="BAAAQD010000003">
    <property type="protein sequence ID" value="GAA1507299.1"/>
    <property type="molecule type" value="Genomic_DNA"/>
</dbReference>
<gene>
    <name evidence="3" type="ORF">GCM10009827_021820</name>
</gene>
<accession>A0ABP4KSE0</accession>
<comment type="caution">
    <text evidence="3">The sequence shown here is derived from an EMBL/GenBank/DDBJ whole genome shotgun (WGS) entry which is preliminary data.</text>
</comment>
<dbReference type="Gene3D" id="1.10.1740.10">
    <property type="match status" value="1"/>
</dbReference>
<feature type="region of interest" description="Disordered" evidence="1">
    <location>
        <begin position="86"/>
        <end position="110"/>
    </location>
</feature>
<protein>
    <recommendedName>
        <fullName evidence="2">RNA polymerase sigma-70 region 2 domain-containing protein</fullName>
    </recommendedName>
</protein>
<feature type="domain" description="RNA polymerase sigma-70 region 2" evidence="2">
    <location>
        <begin position="14"/>
        <end position="79"/>
    </location>
</feature>
<evidence type="ECO:0000313" key="4">
    <source>
        <dbReference type="Proteomes" id="UP001501470"/>
    </source>
</evidence>
<dbReference type="Proteomes" id="UP001501470">
    <property type="component" value="Unassembled WGS sequence"/>
</dbReference>
<evidence type="ECO:0000313" key="3">
    <source>
        <dbReference type="EMBL" id="GAA1507299.1"/>
    </source>
</evidence>
<dbReference type="InterPro" id="IPR007627">
    <property type="entry name" value="RNA_pol_sigma70_r2"/>
</dbReference>
<evidence type="ECO:0000259" key="2">
    <source>
        <dbReference type="Pfam" id="PF04542"/>
    </source>
</evidence>